<dbReference type="AlphaFoldDB" id="A0A6N9I691"/>
<dbReference type="Pfam" id="PF01381">
    <property type="entry name" value="HTH_3"/>
    <property type="match status" value="1"/>
</dbReference>
<feature type="transmembrane region" description="Helical" evidence="2">
    <location>
        <begin position="112"/>
        <end position="134"/>
    </location>
</feature>
<comment type="caution">
    <text evidence="4">The sequence shown here is derived from an EMBL/GenBank/DDBJ whole genome shotgun (WGS) entry which is preliminary data.</text>
</comment>
<keyword evidence="2" id="KW-0472">Membrane</keyword>
<dbReference type="PANTHER" id="PTHR46558:SF15">
    <property type="entry name" value="HELIX-TURN-HELIX DOMAIN PROTEIN"/>
    <property type="match status" value="1"/>
</dbReference>
<dbReference type="PANTHER" id="PTHR46558">
    <property type="entry name" value="TRACRIPTIONAL REGULATORY PROTEIN-RELATED-RELATED"/>
    <property type="match status" value="1"/>
</dbReference>
<dbReference type="CDD" id="cd00093">
    <property type="entry name" value="HTH_XRE"/>
    <property type="match status" value="1"/>
</dbReference>
<gene>
    <name evidence="4" type="ORF">GB993_09740</name>
</gene>
<dbReference type="SUPFAM" id="SSF47413">
    <property type="entry name" value="lambda repressor-like DNA-binding domains"/>
    <property type="match status" value="1"/>
</dbReference>
<protein>
    <submittedName>
        <fullName evidence="4">Helix-turn-helix domain-containing protein</fullName>
    </submittedName>
</protein>
<dbReference type="InterPro" id="IPR010982">
    <property type="entry name" value="Lambda_DNA-bd_dom_sf"/>
</dbReference>
<feature type="transmembrane region" description="Helical" evidence="2">
    <location>
        <begin position="87"/>
        <end position="106"/>
    </location>
</feature>
<evidence type="ECO:0000256" key="2">
    <source>
        <dbReference type="SAM" id="Phobius"/>
    </source>
</evidence>
<evidence type="ECO:0000256" key="1">
    <source>
        <dbReference type="ARBA" id="ARBA00023125"/>
    </source>
</evidence>
<feature type="domain" description="HTH cro/C1-type" evidence="3">
    <location>
        <begin position="12"/>
        <end position="66"/>
    </location>
</feature>
<dbReference type="Proteomes" id="UP000449209">
    <property type="component" value="Unassembled WGS sequence"/>
</dbReference>
<evidence type="ECO:0000259" key="3">
    <source>
        <dbReference type="PROSITE" id="PS50943"/>
    </source>
</evidence>
<feature type="transmembrane region" description="Helical" evidence="2">
    <location>
        <begin position="174"/>
        <end position="196"/>
    </location>
</feature>
<dbReference type="EMBL" id="WEZQ01000018">
    <property type="protein sequence ID" value="MYV17783.1"/>
    <property type="molecule type" value="Genomic_DNA"/>
</dbReference>
<dbReference type="PROSITE" id="PS50943">
    <property type="entry name" value="HTH_CROC1"/>
    <property type="match status" value="1"/>
</dbReference>
<proteinExistence type="predicted"/>
<reference evidence="4 5" key="1">
    <citation type="journal article" date="2019" name="Appl. Environ. Microbiol.">
        <title>Genetic determinants of hydroxycinnamic acid metabolism in heterofermentative lactobacilli.</title>
        <authorList>
            <person name="Gaur G."/>
            <person name="Oh J.H."/>
            <person name="Filannino P."/>
            <person name="Gobbetti M."/>
            <person name="van Pijkeren J.P."/>
            <person name="Ganzle M.G."/>
        </authorList>
    </citation>
    <scope>NUCLEOTIDE SEQUENCE [LARGE SCALE GENOMIC DNA]</scope>
    <source>
        <strain evidence="4 5">C5</strain>
    </source>
</reference>
<keyword evidence="2" id="KW-0812">Transmembrane</keyword>
<keyword evidence="1" id="KW-0238">DNA-binding</keyword>
<keyword evidence="2" id="KW-1133">Transmembrane helix</keyword>
<evidence type="ECO:0000313" key="5">
    <source>
        <dbReference type="Proteomes" id="UP000449209"/>
    </source>
</evidence>
<accession>A0A6N9I691</accession>
<name>A0A6N9I691_9LACO</name>
<dbReference type="SMART" id="SM00530">
    <property type="entry name" value="HTH_XRE"/>
    <property type="match status" value="1"/>
</dbReference>
<evidence type="ECO:0000313" key="4">
    <source>
        <dbReference type="EMBL" id="MYV17783.1"/>
    </source>
</evidence>
<dbReference type="InterPro" id="IPR001387">
    <property type="entry name" value="Cro/C1-type_HTH"/>
</dbReference>
<sequence length="203" mass="23580">MRGANMHIGNQIQSHRQQLKLTQDELAERLYVSRQTISNWENGRHYPDIENLLLLSNLFDTSLDELVKGDVTVMQHKVYTDKTDRDVKWMLGLTVAGFIAIVPSMFLPRGGWVLLAPGFFFIAAFLVSCHIEYLNHKADVHTYKEIIAYMNGENVDRLRQQRNRWRDGWDETKIVMAFTLCGLILALVAMVPYFIYRFIVQLS</sequence>
<organism evidence="4 5">
    <name type="scientific">Furfurilactobacillus milii</name>
    <dbReference type="NCBI Taxonomy" id="2888272"/>
    <lineage>
        <taxon>Bacteria</taxon>
        <taxon>Bacillati</taxon>
        <taxon>Bacillota</taxon>
        <taxon>Bacilli</taxon>
        <taxon>Lactobacillales</taxon>
        <taxon>Lactobacillaceae</taxon>
        <taxon>Furfurilactobacillus</taxon>
    </lineage>
</organism>
<dbReference type="Gene3D" id="1.10.260.40">
    <property type="entry name" value="lambda repressor-like DNA-binding domains"/>
    <property type="match status" value="1"/>
</dbReference>
<dbReference type="GO" id="GO:0003677">
    <property type="term" value="F:DNA binding"/>
    <property type="evidence" value="ECO:0007669"/>
    <property type="project" value="UniProtKB-KW"/>
</dbReference>